<protein>
    <submittedName>
        <fullName evidence="2">DUF3039 domain-containing protein</fullName>
    </submittedName>
</protein>
<evidence type="ECO:0000313" key="2">
    <source>
        <dbReference type="WBParaSite" id="PTRK_0001650600.1"/>
    </source>
</evidence>
<sequence length="107" mass="12595">MSYSDYDEIEKNEYEMSEGLKKVRKFVYKNKKNGEIYHIEANLGDFVKVPLKEHRLFGEKRKFFPKLPNSSGCGFIAFGFRYLTYIKPRRVEIPVCALCEEVLKDEG</sequence>
<evidence type="ECO:0000313" key="1">
    <source>
        <dbReference type="Proteomes" id="UP000038045"/>
    </source>
</evidence>
<dbReference type="WBParaSite" id="PTRK_0001650600.1">
    <property type="protein sequence ID" value="PTRK_0001650600.1"/>
    <property type="gene ID" value="PTRK_0001650600"/>
</dbReference>
<proteinExistence type="predicted"/>
<dbReference type="Proteomes" id="UP000038045">
    <property type="component" value="Unplaced"/>
</dbReference>
<accession>A0A0N5A4E8</accession>
<name>A0A0N5A4E8_PARTI</name>
<keyword evidence="1" id="KW-1185">Reference proteome</keyword>
<reference evidence="2" key="1">
    <citation type="submission" date="2017-02" db="UniProtKB">
        <authorList>
            <consortium name="WormBaseParasite"/>
        </authorList>
    </citation>
    <scope>IDENTIFICATION</scope>
</reference>
<organism evidence="1 2">
    <name type="scientific">Parastrongyloides trichosuri</name>
    <name type="common">Possum-specific nematode worm</name>
    <dbReference type="NCBI Taxonomy" id="131310"/>
    <lineage>
        <taxon>Eukaryota</taxon>
        <taxon>Metazoa</taxon>
        <taxon>Ecdysozoa</taxon>
        <taxon>Nematoda</taxon>
        <taxon>Chromadorea</taxon>
        <taxon>Rhabditida</taxon>
        <taxon>Tylenchina</taxon>
        <taxon>Panagrolaimomorpha</taxon>
        <taxon>Strongyloidoidea</taxon>
        <taxon>Strongyloididae</taxon>
        <taxon>Parastrongyloides</taxon>
    </lineage>
</organism>
<dbReference type="AlphaFoldDB" id="A0A0N5A4E8"/>